<dbReference type="InterPro" id="IPR019659">
    <property type="entry name" value="DUF2514"/>
</dbReference>
<evidence type="ECO:0000313" key="2">
    <source>
        <dbReference type="EMBL" id="VFR33662.1"/>
    </source>
</evidence>
<feature type="coiled-coil region" evidence="1">
    <location>
        <begin position="52"/>
        <end position="79"/>
    </location>
</feature>
<name>A0A484Q619_9ZZZZ</name>
<gene>
    <name evidence="2" type="ORF">AMP9_2935</name>
</gene>
<evidence type="ECO:0000256" key="1">
    <source>
        <dbReference type="SAM" id="Coils"/>
    </source>
</evidence>
<dbReference type="Pfam" id="PF10721">
    <property type="entry name" value="DUF2514"/>
    <property type="match status" value="1"/>
</dbReference>
<proteinExistence type="predicted"/>
<accession>A0A484Q619</accession>
<sequence>MRMPLNLLTGWRGYAATALIASALSASAAWQLQTWRNEKALATVQRDHAQQMARHAQAAEAAQAAARQEERRRVAAIEEIRHDADLALAAAVQRERDAAAVRLRDALGDYARRHRPAGSAGAAQPGTTAGDPIGVLAELFGELDALAGVYAAQADRARLAGLTCERTYDMVTVPPAGQAATR</sequence>
<dbReference type="AlphaFoldDB" id="A0A484Q619"/>
<organism evidence="2">
    <name type="scientific">plant metagenome</name>
    <dbReference type="NCBI Taxonomy" id="1297885"/>
    <lineage>
        <taxon>unclassified sequences</taxon>
        <taxon>metagenomes</taxon>
        <taxon>organismal metagenomes</taxon>
    </lineage>
</organism>
<keyword evidence="1" id="KW-0175">Coiled coil</keyword>
<reference evidence="2" key="1">
    <citation type="submission" date="2019-03" db="EMBL/GenBank/DDBJ databases">
        <authorList>
            <person name="Danneels B."/>
        </authorList>
    </citation>
    <scope>NUCLEOTIDE SEQUENCE</scope>
</reference>
<protein>
    <submittedName>
        <fullName evidence="2">Homology to phage-tail assembly proteins</fullName>
    </submittedName>
</protein>
<dbReference type="EMBL" id="CAADHY010000032">
    <property type="protein sequence ID" value="VFR33662.1"/>
    <property type="molecule type" value="Genomic_DNA"/>
</dbReference>